<dbReference type="EMBL" id="VZRQ01003872">
    <property type="protein sequence ID" value="NWV91897.1"/>
    <property type="molecule type" value="Genomic_DNA"/>
</dbReference>
<keyword evidence="1" id="KW-0732">Signal</keyword>
<feature type="compositionally biased region" description="Low complexity" evidence="3">
    <location>
        <begin position="1050"/>
        <end position="1063"/>
    </location>
</feature>
<feature type="region of interest" description="Disordered" evidence="3">
    <location>
        <begin position="1046"/>
        <end position="1070"/>
    </location>
</feature>
<feature type="non-terminal residue" evidence="4">
    <location>
        <position position="1"/>
    </location>
</feature>
<evidence type="ECO:0000313" key="4">
    <source>
        <dbReference type="EMBL" id="NWV91897.1"/>
    </source>
</evidence>
<dbReference type="PANTHER" id="PTHR23412">
    <property type="entry name" value="STEREOCILIN RELATED"/>
    <property type="match status" value="1"/>
</dbReference>
<evidence type="ECO:0000313" key="5">
    <source>
        <dbReference type="Proteomes" id="UP000574967"/>
    </source>
</evidence>
<evidence type="ECO:0000256" key="3">
    <source>
        <dbReference type="SAM" id="MobiDB-lite"/>
    </source>
</evidence>
<keyword evidence="5" id="KW-1185">Reference proteome</keyword>
<dbReference type="GO" id="GO:0007160">
    <property type="term" value="P:cell-matrix adhesion"/>
    <property type="evidence" value="ECO:0007669"/>
    <property type="project" value="TreeGrafter"/>
</dbReference>
<accession>A0A7K6IWA5</accession>
<evidence type="ECO:0000256" key="2">
    <source>
        <dbReference type="ARBA" id="ARBA00023180"/>
    </source>
</evidence>
<keyword evidence="2" id="KW-0325">Glycoprotein</keyword>
<comment type="caution">
    <text evidence="4">The sequence shown here is derived from an EMBL/GenBank/DDBJ whole genome shotgun (WGS) entry which is preliminary data.</text>
</comment>
<proteinExistence type="predicted"/>
<dbReference type="GO" id="GO:0009986">
    <property type="term" value="C:cell surface"/>
    <property type="evidence" value="ECO:0007669"/>
    <property type="project" value="TreeGrafter"/>
</dbReference>
<sequence length="1093" mass="120844">ALLDVLNFQSSNDWTADMLTKVMAYFHAQEVMFTLSSLQMSIRSYLENLLYQPRQLLSELQQLDQQQFQTAMKYLFNSKKEHLEMGNIILGWDKTRERIFQSPGVNRTLFLVTLDKCFLALSALDCVDILSQVLRMSAANYLQPDVVGSLPDLLLEDAFRNLSSLFKDLYDRTSASTQRALYGWMKQILQRSYNMSEFNESTSWVSAESLWILGRYMVHLPLEEILKISLSEIRLFISYDNATKQLDTVYDITPGLAQALLARINSSGFDMRNTSTIYRQGCFAFSFKGVLGLLVCFYDDLEQMEAAVARALLHQMIKCNQLRGFQAQVHELKSQLLNIAMQNQTLNDTLGSLSDAVVGLTSSQLESLSPEAVHNAIATLNQVSGWAKSQVMILSSKYLSYEKVLSFYNVSQMGALVAGIGTQSLHSMNPRELSQVIRGTTSQYLSDLSPAQQQGILRKIAASGDSSASVKDIQGAFFKEVSLSGLWKQTGYNSSMLREKELRSSQALYLYELLSKDNYPVDLLSTGQLVKGVTCQLIESMDTDIFLNNFKFFEMNLHLLSPYQVNCLAWKFWKVSNASIPPFLLLALPSEHLEYVTGPRCVPFLERLGKAGMDLLNPSHHKRDAVLQKVQECLNSSIADEYDVDLLGNLICHLPPAFLHGRMSLKAMAAALHQFKLCQELSHEQKTEIKYKLLQLYGSSNNWTTETTLDVGPFIALLSKEELNALAEKFPDIILQIAKTIGPVSSAEELLSAVFESISNGTGSRADCLGTRAPSSNEIIKLAEANVFWSVQELECMDPGTFDKNVELLGAVSGFNSSQLTALKEKAKQVWGSLPDWRSYQIVSLGRIALALTEQEITELDLRSIDTVSVLSQQTEWTLTQARAILRGFLEDSGQTISTLKSFDLVGLGAILCALNSTEIASIRTAEFSAAVARIGLLLCGTPVLRQFKKKTESVFGAATSWNGSILLEIGTIAGGLNEDELKAFDKSLMPYFQPSAIRHIPPEIFQALSPEQIANLGPENAAMVTGSQLEQLDASQLRSLGLALDGARSSSPGTQSSAGSPQEGQTQAPSGAPCLSSFGICLCAVFTLHLPF</sequence>
<dbReference type="Proteomes" id="UP000574967">
    <property type="component" value="Unassembled WGS sequence"/>
</dbReference>
<dbReference type="AlphaFoldDB" id="A0A7K6IWA5"/>
<feature type="non-terminal residue" evidence="4">
    <location>
        <position position="1093"/>
    </location>
</feature>
<protein>
    <submittedName>
        <fullName evidence="4">OTOAN protein</fullName>
    </submittedName>
</protein>
<organism evidence="4 5">
    <name type="scientific">Machaerirhynchus nigripectus</name>
    <dbReference type="NCBI Taxonomy" id="1160894"/>
    <lineage>
        <taxon>Eukaryota</taxon>
        <taxon>Metazoa</taxon>
        <taxon>Chordata</taxon>
        <taxon>Craniata</taxon>
        <taxon>Vertebrata</taxon>
        <taxon>Euteleostomi</taxon>
        <taxon>Archelosauria</taxon>
        <taxon>Archosauria</taxon>
        <taxon>Dinosauria</taxon>
        <taxon>Saurischia</taxon>
        <taxon>Theropoda</taxon>
        <taxon>Coelurosauria</taxon>
        <taxon>Aves</taxon>
        <taxon>Neognathae</taxon>
        <taxon>Neoaves</taxon>
        <taxon>Telluraves</taxon>
        <taxon>Australaves</taxon>
        <taxon>Passeriformes</taxon>
        <taxon>Corvoidea</taxon>
        <taxon>Dicruridae</taxon>
        <taxon>Machaerirhynchus</taxon>
    </lineage>
</organism>
<name>A0A7K6IWA5_9CORV</name>
<evidence type="ECO:0000256" key="1">
    <source>
        <dbReference type="ARBA" id="ARBA00022729"/>
    </source>
</evidence>
<dbReference type="PANTHER" id="PTHR23412:SF18">
    <property type="entry name" value="OTOANCORIN"/>
    <property type="match status" value="1"/>
</dbReference>
<gene>
    <name evidence="4" type="primary">Otoa</name>
    <name evidence="4" type="ORF">MACNIG_R09418</name>
</gene>
<dbReference type="InterPro" id="IPR026664">
    <property type="entry name" value="Stereocilin-rel"/>
</dbReference>
<reference evidence="4 5" key="1">
    <citation type="submission" date="2019-09" db="EMBL/GenBank/DDBJ databases">
        <title>Bird 10,000 Genomes (B10K) Project - Family phase.</title>
        <authorList>
            <person name="Zhang G."/>
        </authorList>
    </citation>
    <scope>NUCLEOTIDE SEQUENCE [LARGE SCALE GENOMIC DNA]</scope>
    <source>
        <strain evidence="4">B10K-DU-029-43</strain>
        <tissue evidence="4">Heart</tissue>
    </source>
</reference>